<dbReference type="AlphaFoldDB" id="A0A9W9CQG8"/>
<comment type="caution">
    <text evidence="1">The sequence shown here is derived from an EMBL/GenBank/DDBJ whole genome shotgun (WGS) entry which is preliminary data.</text>
</comment>
<evidence type="ECO:0000313" key="2">
    <source>
        <dbReference type="Proteomes" id="UP001140560"/>
    </source>
</evidence>
<protein>
    <submittedName>
        <fullName evidence="1">Uncharacterized protein</fullName>
    </submittedName>
</protein>
<dbReference type="EMBL" id="JAPEUY010000003">
    <property type="protein sequence ID" value="KAJ4374993.1"/>
    <property type="molecule type" value="Genomic_DNA"/>
</dbReference>
<gene>
    <name evidence="1" type="ORF">N0V83_002072</name>
</gene>
<name>A0A9W9CQG8_9PLEO</name>
<organism evidence="1 2">
    <name type="scientific">Neocucurbitaria cava</name>
    <dbReference type="NCBI Taxonomy" id="798079"/>
    <lineage>
        <taxon>Eukaryota</taxon>
        <taxon>Fungi</taxon>
        <taxon>Dikarya</taxon>
        <taxon>Ascomycota</taxon>
        <taxon>Pezizomycotina</taxon>
        <taxon>Dothideomycetes</taxon>
        <taxon>Pleosporomycetidae</taxon>
        <taxon>Pleosporales</taxon>
        <taxon>Pleosporineae</taxon>
        <taxon>Cucurbitariaceae</taxon>
        <taxon>Neocucurbitaria</taxon>
    </lineage>
</organism>
<accession>A0A9W9CQG8</accession>
<keyword evidence="2" id="KW-1185">Reference proteome</keyword>
<reference evidence="1" key="1">
    <citation type="submission" date="2022-10" db="EMBL/GenBank/DDBJ databases">
        <title>Tapping the CABI collections for fungal endophytes: first genome assemblies for Collariella, Neodidymelliopsis, Ascochyta clinopodiicola, Didymella pomorum, Didymosphaeria variabile, Neocosmospora piperis and Neocucurbitaria cava.</title>
        <authorList>
            <person name="Hill R."/>
        </authorList>
    </citation>
    <scope>NUCLEOTIDE SEQUENCE</scope>
    <source>
        <strain evidence="1">IMI 356814</strain>
    </source>
</reference>
<sequence length="326" mass="33821">MLDADGEVKGIVEAMGDPVANVTGELVEPDDPSVKGKLLEADNMLDGRLEKKGGETVVVTVDIRELNESAPEFNPLVIDGSRTVVVGALMVELGLDVAPVVLSIDRGLVSLGLDVGVLALDVAVLKRPVNLDVSRPLTDEGSVEGPDKVGEIPGVASDSLGLVNVGISEEPAICVVDLDDRLEPIGKKDEEELALFDDPDNPGLVTDNDRGIVVRPPVLGADNEDASVDRIVRPEVMPVIVVVSAMEMLVIAEVPDPADGFGKEIVNPPLPSVVIAVDVTDMLGAGVVSGVRPLSRVVGVPMSVVVPPPGIVLVKVISVVDVIGVA</sequence>
<proteinExistence type="predicted"/>
<dbReference type="Proteomes" id="UP001140560">
    <property type="component" value="Unassembled WGS sequence"/>
</dbReference>
<evidence type="ECO:0000313" key="1">
    <source>
        <dbReference type="EMBL" id="KAJ4374993.1"/>
    </source>
</evidence>